<organism evidence="8 9">
    <name type="scientific">Psychroserpens luteus</name>
    <dbReference type="NCBI Taxonomy" id="1434066"/>
    <lineage>
        <taxon>Bacteria</taxon>
        <taxon>Pseudomonadati</taxon>
        <taxon>Bacteroidota</taxon>
        <taxon>Flavobacteriia</taxon>
        <taxon>Flavobacteriales</taxon>
        <taxon>Flavobacteriaceae</taxon>
        <taxon>Psychroserpens</taxon>
    </lineage>
</organism>
<dbReference type="PANTHER" id="PTHR31018:SF3">
    <property type="entry name" value="RECEPTOR PROTEIN-TYROSINE KINASE"/>
    <property type="match status" value="1"/>
</dbReference>
<keyword evidence="2" id="KW-0134">Cell wall</keyword>
<dbReference type="SUPFAM" id="SSF52058">
    <property type="entry name" value="L domain-like"/>
    <property type="match status" value="1"/>
</dbReference>
<reference evidence="9" key="1">
    <citation type="journal article" date="2019" name="Int. J. Syst. Evol. Microbiol.">
        <title>The Global Catalogue of Microorganisms (GCM) 10K type strain sequencing project: providing services to taxonomists for standard genome sequencing and annotation.</title>
        <authorList>
            <consortium name="The Broad Institute Genomics Platform"/>
            <consortium name="The Broad Institute Genome Sequencing Center for Infectious Disease"/>
            <person name="Wu L."/>
            <person name="Ma J."/>
        </authorList>
    </citation>
    <scope>NUCLEOTIDE SEQUENCE [LARGE SCALE GENOMIC DNA]</scope>
    <source>
        <strain evidence="9">KCTC 32514</strain>
    </source>
</reference>
<evidence type="ECO:0000259" key="7">
    <source>
        <dbReference type="Pfam" id="PF18962"/>
    </source>
</evidence>
<keyword evidence="3" id="KW-0964">Secreted</keyword>
<evidence type="ECO:0000313" key="9">
    <source>
        <dbReference type="Proteomes" id="UP001597548"/>
    </source>
</evidence>
<dbReference type="InterPro" id="IPR036941">
    <property type="entry name" value="Rcpt_L-dom_sf"/>
</dbReference>
<name>A0ABW5ZU42_9FLAO</name>
<evidence type="ECO:0000256" key="4">
    <source>
        <dbReference type="ARBA" id="ARBA00022729"/>
    </source>
</evidence>
<sequence>MKNFYAILFFVFPFFCFSQCPEVPVGQSFVLTSQEEINDFGTNYPNCDAFLIVGLTISGSDITDLSPLSSLTQVRHLKIIGNPLLTSLDGLNLSNVIGDNHFFITIGDNLLLQNINALSSFAQPASATGAGLVIYSNPQLTSLSGLEGIDANYVESLNIVNNNSLVNLNGLEGIQGTDYLYITNNDNLVNFSGLENFTYVDLVFQIENNMSLVSLEGLENLNTDLLDLYIRDNLILSDISQLNISPLGGGLQISNNPSLSVCNIDAICEYLNDPNPSPNFGSLVISDNAEGCKSYFQVAYACNSRPFNDDIELAVPITLNQTLEIYSTFGSESIQIPSCNESNREDVWLTFNLETASLVDIIVDNDYNLQLWEGEYSSLIQTQNACAAGSLNDITITANTNYYLQVWSNDSSGATGLFDLTFQDATLSVKKDVFEGFSMYPNPVNSVLTFRGNDTIESIWVYDLVGQNILSMDSNTTQGELDVSSLSSGMYIVKVGIDNRYKSYRVIKE</sequence>
<evidence type="ECO:0000256" key="3">
    <source>
        <dbReference type="ARBA" id="ARBA00022525"/>
    </source>
</evidence>
<evidence type="ECO:0000256" key="5">
    <source>
        <dbReference type="ARBA" id="ARBA00023180"/>
    </source>
</evidence>
<keyword evidence="5" id="KW-0325">Glycoprotein</keyword>
<dbReference type="Pfam" id="PF18962">
    <property type="entry name" value="Por_Secre_tail"/>
    <property type="match status" value="1"/>
</dbReference>
<keyword evidence="4 6" id="KW-0732">Signal</keyword>
<keyword evidence="9" id="KW-1185">Reference proteome</keyword>
<feature type="signal peptide" evidence="6">
    <location>
        <begin position="1"/>
        <end position="18"/>
    </location>
</feature>
<gene>
    <name evidence="8" type="ORF">ACFS29_09965</name>
</gene>
<comment type="subcellular location">
    <subcellularLocation>
        <location evidence="1">Secreted</location>
        <location evidence="1">Cell wall</location>
    </subcellularLocation>
</comment>
<evidence type="ECO:0000313" key="8">
    <source>
        <dbReference type="EMBL" id="MFD2915965.1"/>
    </source>
</evidence>
<dbReference type="Gene3D" id="3.80.20.20">
    <property type="entry name" value="Receptor L-domain"/>
    <property type="match status" value="1"/>
</dbReference>
<feature type="domain" description="Secretion system C-terminal sorting" evidence="7">
    <location>
        <begin position="439"/>
        <end position="503"/>
    </location>
</feature>
<feature type="chain" id="PRO_5047423732" evidence="6">
    <location>
        <begin position="19"/>
        <end position="509"/>
    </location>
</feature>
<proteinExistence type="predicted"/>
<dbReference type="NCBIfam" id="TIGR04183">
    <property type="entry name" value="Por_Secre_tail"/>
    <property type="match status" value="1"/>
</dbReference>
<evidence type="ECO:0000256" key="1">
    <source>
        <dbReference type="ARBA" id="ARBA00004191"/>
    </source>
</evidence>
<dbReference type="InterPro" id="IPR026444">
    <property type="entry name" value="Secre_tail"/>
</dbReference>
<comment type="caution">
    <text evidence="8">The sequence shown here is derived from an EMBL/GenBank/DDBJ whole genome shotgun (WGS) entry which is preliminary data.</text>
</comment>
<protein>
    <submittedName>
        <fullName evidence="8">T9SS type A sorting domain-containing protein</fullName>
    </submittedName>
</protein>
<dbReference type="Proteomes" id="UP001597548">
    <property type="component" value="Unassembled WGS sequence"/>
</dbReference>
<dbReference type="EMBL" id="JBHUOS010000009">
    <property type="protein sequence ID" value="MFD2915965.1"/>
    <property type="molecule type" value="Genomic_DNA"/>
</dbReference>
<dbReference type="InterPro" id="IPR051648">
    <property type="entry name" value="CWI-Assembly_Regulator"/>
</dbReference>
<dbReference type="PANTHER" id="PTHR31018">
    <property type="entry name" value="SPORULATION-SPECIFIC PROTEIN-RELATED"/>
    <property type="match status" value="1"/>
</dbReference>
<dbReference type="RefSeq" id="WP_194507982.1">
    <property type="nucleotide sequence ID" value="NZ_JADILU010000004.1"/>
</dbReference>
<accession>A0ABW5ZU42</accession>
<evidence type="ECO:0000256" key="2">
    <source>
        <dbReference type="ARBA" id="ARBA00022512"/>
    </source>
</evidence>
<evidence type="ECO:0000256" key="6">
    <source>
        <dbReference type="SAM" id="SignalP"/>
    </source>
</evidence>